<dbReference type="OrthoDB" id="1002341at2759"/>
<dbReference type="PANTHER" id="PTHR31286">
    <property type="entry name" value="GLYCINE-RICH CELL WALL STRUCTURAL PROTEIN 1.8-LIKE"/>
    <property type="match status" value="1"/>
</dbReference>
<dbReference type="EMBL" id="JABFAF010000010">
    <property type="protein sequence ID" value="MBA0868191.1"/>
    <property type="molecule type" value="Genomic_DNA"/>
</dbReference>
<evidence type="ECO:0008006" key="3">
    <source>
        <dbReference type="Google" id="ProtNLM"/>
    </source>
</evidence>
<evidence type="ECO:0000313" key="1">
    <source>
        <dbReference type="EMBL" id="MBA0868191.1"/>
    </source>
</evidence>
<comment type="caution">
    <text evidence="1">The sequence shown here is derived from an EMBL/GenBank/DDBJ whole genome shotgun (WGS) entry which is preliminary data.</text>
</comment>
<dbReference type="InterPro" id="IPR040256">
    <property type="entry name" value="At4g02000-like"/>
</dbReference>
<dbReference type="Proteomes" id="UP000593576">
    <property type="component" value="Unassembled WGS sequence"/>
</dbReference>
<reference evidence="1 2" key="1">
    <citation type="journal article" date="2019" name="Genome Biol. Evol.">
        <title>Insights into the evolution of the New World diploid cottons (Gossypium, subgenus Houzingenia) based on genome sequencing.</title>
        <authorList>
            <person name="Grover C.E."/>
            <person name="Arick M.A. 2nd"/>
            <person name="Thrash A."/>
            <person name="Conover J.L."/>
            <person name="Sanders W.S."/>
            <person name="Peterson D.G."/>
            <person name="Frelichowski J.E."/>
            <person name="Scheffler J.A."/>
            <person name="Scheffler B.E."/>
            <person name="Wendel J.F."/>
        </authorList>
    </citation>
    <scope>NUCLEOTIDE SEQUENCE [LARGE SCALE GENOMIC DNA]</scope>
    <source>
        <strain evidence="1">1</strain>
        <tissue evidence="1">Leaf</tissue>
    </source>
</reference>
<dbReference type="PANTHER" id="PTHR31286:SF173">
    <property type="entry name" value="DUF4283 DOMAIN-CONTAINING PROTEIN"/>
    <property type="match status" value="1"/>
</dbReference>
<gene>
    <name evidence="1" type="ORF">Goshw_010152</name>
</gene>
<proteinExistence type="predicted"/>
<keyword evidence="2" id="KW-1185">Reference proteome</keyword>
<protein>
    <recommendedName>
        <fullName evidence="3">DUF4283 domain-containing protein</fullName>
    </recommendedName>
</protein>
<organism evidence="1 2">
    <name type="scientific">Gossypium schwendimanii</name>
    <name type="common">Cotton</name>
    <dbReference type="NCBI Taxonomy" id="34291"/>
    <lineage>
        <taxon>Eukaryota</taxon>
        <taxon>Viridiplantae</taxon>
        <taxon>Streptophyta</taxon>
        <taxon>Embryophyta</taxon>
        <taxon>Tracheophyta</taxon>
        <taxon>Spermatophyta</taxon>
        <taxon>Magnoliopsida</taxon>
        <taxon>eudicotyledons</taxon>
        <taxon>Gunneridae</taxon>
        <taxon>Pentapetalae</taxon>
        <taxon>rosids</taxon>
        <taxon>malvids</taxon>
        <taxon>Malvales</taxon>
        <taxon>Malvaceae</taxon>
        <taxon>Malvoideae</taxon>
        <taxon>Gossypium</taxon>
    </lineage>
</organism>
<evidence type="ECO:0000313" key="2">
    <source>
        <dbReference type="Proteomes" id="UP000593576"/>
    </source>
</evidence>
<name>A0A7J9MB19_GOSSC</name>
<dbReference type="AlphaFoldDB" id="A0A7J9MB19"/>
<accession>A0A7J9MB19</accession>
<sequence>MTKHSGDDFSSENRNTKKVRFKPLDLDVNNPMVVDSTPALGVSWRDKVLGRGVFGSGCDEEFEFLEGDVMRSNVNGILTINFSERVQQILVKDMVTTVVVKFLDQNLSYTLLQNKIHNLSKPLQQFHLMDVENGYFQPFPSNTMVWVRLPGLSGYLYKRYILEEIESLIGKVTKLDFETDKGSRGKFARMAVYINLEKPSVSQILVNGVVHRVVFESLPSVCFSCGRFDHLQNFYSGSDAANDTKMGTNVTAVASLEKKNVAEPTKAFGPWMLVERKYRRNPRTRQNLGKETTENDVVIPNIIKTTDEREPMVDLSEEGLVFGVVKNVINDMMQDVNACSVLRNEVSESMVELNSDVFDPKKHSVVVFKEIEIDIKAKKGRLNSDGTRYEGCASSKFSRIFCEYNREYKPDIVRLLETRVSGGKFDSIITSLGFQYSHQVETIGFSGDGVYERLGRAIGNDAWLASFPNYSVTHLPRLKSDHKPLILSLRPMLHSAIGQPFHFLAG</sequence>